<protein>
    <submittedName>
        <fullName evidence="2">Uncharacterized protein</fullName>
    </submittedName>
</protein>
<evidence type="ECO:0000313" key="1">
    <source>
        <dbReference type="Proteomes" id="UP000887581"/>
    </source>
</evidence>
<evidence type="ECO:0000313" key="2">
    <source>
        <dbReference type="WBParaSite" id="sdigi.contig132.g4993.t1"/>
    </source>
</evidence>
<proteinExistence type="predicted"/>
<dbReference type="AlphaFoldDB" id="A0A915PJF5"/>
<dbReference type="Proteomes" id="UP000887581">
    <property type="component" value="Unplaced"/>
</dbReference>
<reference evidence="2" key="1">
    <citation type="submission" date="2022-11" db="UniProtKB">
        <authorList>
            <consortium name="WormBaseParasite"/>
        </authorList>
    </citation>
    <scope>IDENTIFICATION</scope>
</reference>
<keyword evidence="1" id="KW-1185">Reference proteome</keyword>
<accession>A0A915PJF5</accession>
<sequence>MLWLITIDTDDDVDKDGDCNGYKADNDNSGAIVNDGDVADDAIMIMILI</sequence>
<dbReference type="WBParaSite" id="sdigi.contig132.g4993.t1">
    <property type="protein sequence ID" value="sdigi.contig132.g4993.t1"/>
    <property type="gene ID" value="sdigi.contig132.g4993"/>
</dbReference>
<organism evidence="1 2">
    <name type="scientific">Setaria digitata</name>
    <dbReference type="NCBI Taxonomy" id="48799"/>
    <lineage>
        <taxon>Eukaryota</taxon>
        <taxon>Metazoa</taxon>
        <taxon>Ecdysozoa</taxon>
        <taxon>Nematoda</taxon>
        <taxon>Chromadorea</taxon>
        <taxon>Rhabditida</taxon>
        <taxon>Spirurina</taxon>
        <taxon>Spiruromorpha</taxon>
        <taxon>Filarioidea</taxon>
        <taxon>Setariidae</taxon>
        <taxon>Setaria</taxon>
    </lineage>
</organism>
<name>A0A915PJF5_9BILA</name>